<evidence type="ECO:0000313" key="1">
    <source>
        <dbReference type="EMBL" id="CBS86990.1"/>
    </source>
</evidence>
<sequence length="132" mass="15088">MLPLWSVEGHMSQAMKRTDYSCEELLLWSHKIIEKTAEIGACAVRVKDSVRYFSAHASARSAALREDAEVRQSRAEEMRLWCQQAEVRARHAVDANRRAFPNSAILQNLFYARASVENLHTATEAAKRRRDS</sequence>
<organism evidence="1 2">
    <name type="scientific">Azospirillum lipoferum (strain 4B)</name>
    <dbReference type="NCBI Taxonomy" id="862719"/>
    <lineage>
        <taxon>Bacteria</taxon>
        <taxon>Pseudomonadati</taxon>
        <taxon>Pseudomonadota</taxon>
        <taxon>Alphaproteobacteria</taxon>
        <taxon>Rhodospirillales</taxon>
        <taxon>Azospirillaceae</taxon>
        <taxon>Azospirillum</taxon>
    </lineage>
</organism>
<evidence type="ECO:0000313" key="2">
    <source>
        <dbReference type="Proteomes" id="UP000005667"/>
    </source>
</evidence>
<accession>G7Z5E8</accession>
<protein>
    <submittedName>
        <fullName evidence="1">Uncharacterized protein</fullName>
    </submittedName>
</protein>
<dbReference type="HOGENOM" id="CLU_1912749_0_0_5"/>
<dbReference type="KEGG" id="ali:AZOLI_1716"/>
<gene>
    <name evidence="1" type="ordered locus">AZOLI_1716</name>
</gene>
<reference evidence="2" key="1">
    <citation type="journal article" date="2011" name="PLoS Genet.">
        <title>Azospirillum genomes reveal transition of bacteria from aquatic to terrestrial environments.</title>
        <authorList>
            <person name="Wisniewski-Dye F."/>
            <person name="Borziak K."/>
            <person name="Khalsa-Moyers G."/>
            <person name="Alexandre G."/>
            <person name="Sukharnikov L.O."/>
            <person name="Wuichet K."/>
            <person name="Hurst G.B."/>
            <person name="McDonald W.H."/>
            <person name="Robertson J.S."/>
            <person name="Barbe V."/>
            <person name="Calteau A."/>
            <person name="Rouy Z."/>
            <person name="Mangenot S."/>
            <person name="Prigent-Combaret C."/>
            <person name="Normand P."/>
            <person name="Boyer M."/>
            <person name="Siguier P."/>
            <person name="Dessaux Y."/>
            <person name="Elmerich C."/>
            <person name="Condemine G."/>
            <person name="Krishnen G."/>
            <person name="Kennedy I."/>
            <person name="Paterson A.H."/>
            <person name="Gonzalez V."/>
            <person name="Mavingui P."/>
            <person name="Zhulin I.B."/>
        </authorList>
    </citation>
    <scope>NUCLEOTIDE SEQUENCE [LARGE SCALE GENOMIC DNA]</scope>
    <source>
        <strain evidence="2">4B</strain>
    </source>
</reference>
<dbReference type="EMBL" id="FQ311868">
    <property type="protein sequence ID" value="CBS86990.1"/>
    <property type="molecule type" value="Genomic_DNA"/>
</dbReference>
<proteinExistence type="predicted"/>
<keyword evidence="2" id="KW-1185">Reference proteome</keyword>
<dbReference type="Proteomes" id="UP000005667">
    <property type="component" value="Chromosome"/>
</dbReference>
<name>G7Z5E8_AZOL4</name>
<dbReference type="AlphaFoldDB" id="G7Z5E8"/>